<feature type="transmembrane region" description="Helical" evidence="1">
    <location>
        <begin position="25"/>
        <end position="47"/>
    </location>
</feature>
<evidence type="ECO:0000259" key="2">
    <source>
        <dbReference type="Pfam" id="PF14358"/>
    </source>
</evidence>
<keyword evidence="1" id="KW-0812">Transmembrane</keyword>
<dbReference type="EMBL" id="BAABHW010000003">
    <property type="protein sequence ID" value="GAA5075764.1"/>
    <property type="molecule type" value="Genomic_DNA"/>
</dbReference>
<evidence type="ECO:0000256" key="1">
    <source>
        <dbReference type="SAM" id="Phobius"/>
    </source>
</evidence>
<comment type="caution">
    <text evidence="3">The sequence shown here is derived from an EMBL/GenBank/DDBJ whole genome shotgun (WGS) entry which is preliminary data.</text>
</comment>
<feature type="transmembrane region" description="Helical" evidence="1">
    <location>
        <begin position="77"/>
        <end position="97"/>
    </location>
</feature>
<accession>A0ABP9LCP4</accession>
<gene>
    <name evidence="3" type="ORF">GCM10023209_24100</name>
</gene>
<name>A0ABP9LCP4_9RHOB</name>
<evidence type="ECO:0000313" key="3">
    <source>
        <dbReference type="EMBL" id="GAA5075764.1"/>
    </source>
</evidence>
<feature type="transmembrane region" description="Helical" evidence="1">
    <location>
        <begin position="109"/>
        <end position="127"/>
    </location>
</feature>
<organism evidence="3 4">
    <name type="scientific">[Roseibacterium] beibuensis</name>
    <dbReference type="NCBI Taxonomy" id="1193142"/>
    <lineage>
        <taxon>Bacteria</taxon>
        <taxon>Pseudomonadati</taxon>
        <taxon>Pseudomonadota</taxon>
        <taxon>Alphaproteobacteria</taxon>
        <taxon>Rhodobacterales</taxon>
        <taxon>Roseobacteraceae</taxon>
        <taxon>Roseicyclus</taxon>
    </lineage>
</organism>
<keyword evidence="1" id="KW-1133">Transmembrane helix</keyword>
<dbReference type="Proteomes" id="UP001499910">
    <property type="component" value="Unassembled WGS sequence"/>
</dbReference>
<keyword evidence="1" id="KW-0472">Membrane</keyword>
<evidence type="ECO:0000313" key="4">
    <source>
        <dbReference type="Proteomes" id="UP001499910"/>
    </source>
</evidence>
<dbReference type="InterPro" id="IPR025517">
    <property type="entry name" value="DUF4405"/>
</dbReference>
<proteinExistence type="predicted"/>
<reference evidence="4" key="1">
    <citation type="journal article" date="2019" name="Int. J. Syst. Evol. Microbiol.">
        <title>The Global Catalogue of Microorganisms (GCM) 10K type strain sequencing project: providing services to taxonomists for standard genome sequencing and annotation.</title>
        <authorList>
            <consortium name="The Broad Institute Genomics Platform"/>
            <consortium name="The Broad Institute Genome Sequencing Center for Infectious Disease"/>
            <person name="Wu L."/>
            <person name="Ma J."/>
        </authorList>
    </citation>
    <scope>NUCLEOTIDE SEQUENCE [LARGE SCALE GENOMIC DNA]</scope>
    <source>
        <strain evidence="4">JCM 18015</strain>
    </source>
</reference>
<keyword evidence="4" id="KW-1185">Reference proteome</keyword>
<protein>
    <recommendedName>
        <fullName evidence="2">Flavinylation-associated cytochrome domain-containing protein</fullName>
    </recommendedName>
</protein>
<feature type="domain" description="Flavinylation-associated cytochrome" evidence="2">
    <location>
        <begin position="30"/>
        <end position="90"/>
    </location>
</feature>
<sequence length="154" mass="16847">MTDSHENEHAAERTRRRPPFSGRAAALFGVSLSVLVAALSGIAMYIAPQGRLASAIDWHWVGLTRGQWETLHTTTSLLFVGFVVWHFWVHIAVYKTLLFGSATRKGHTVEVLIAVAAVAIVVVTSVLDLPPASWIEAVGGMFKREFWGEAIGSH</sequence>
<dbReference type="RefSeq" id="WP_345229493.1">
    <property type="nucleotide sequence ID" value="NZ_BAABHW010000003.1"/>
</dbReference>
<dbReference type="Pfam" id="PF14358">
    <property type="entry name" value="DUF4405"/>
    <property type="match status" value="1"/>
</dbReference>
<dbReference type="Gene3D" id="1.20.950.20">
    <property type="entry name" value="Transmembrane di-heme cytochromes, Chain C"/>
    <property type="match status" value="1"/>
</dbReference>